<protein>
    <recommendedName>
        <fullName evidence="3">RanBP2-type domain-containing protein</fullName>
    </recommendedName>
</protein>
<keyword evidence="2" id="KW-1185">Reference proteome</keyword>
<dbReference type="SUPFAM" id="SSF57802">
    <property type="entry name" value="Rubredoxin-like"/>
    <property type="match status" value="1"/>
</dbReference>
<name>A0A6A6IPW7_9PLEO</name>
<dbReference type="EMBL" id="ML987192">
    <property type="protein sequence ID" value="KAF2251832.1"/>
    <property type="molecule type" value="Genomic_DNA"/>
</dbReference>
<evidence type="ECO:0008006" key="3">
    <source>
        <dbReference type="Google" id="ProtNLM"/>
    </source>
</evidence>
<dbReference type="RefSeq" id="XP_033686836.1">
    <property type="nucleotide sequence ID" value="XM_033835341.1"/>
</dbReference>
<dbReference type="Proteomes" id="UP000800094">
    <property type="component" value="Unassembled WGS sequence"/>
</dbReference>
<proteinExistence type="predicted"/>
<evidence type="ECO:0000313" key="2">
    <source>
        <dbReference type="Proteomes" id="UP000800094"/>
    </source>
</evidence>
<evidence type="ECO:0000313" key="1">
    <source>
        <dbReference type="EMBL" id="KAF2251832.1"/>
    </source>
</evidence>
<gene>
    <name evidence="1" type="ORF">BU26DRAFT_602336</name>
</gene>
<dbReference type="OrthoDB" id="3794090at2759"/>
<accession>A0A6A6IPW7</accession>
<dbReference type="GeneID" id="54588671"/>
<organism evidence="1 2">
    <name type="scientific">Trematosphaeria pertusa</name>
    <dbReference type="NCBI Taxonomy" id="390896"/>
    <lineage>
        <taxon>Eukaryota</taxon>
        <taxon>Fungi</taxon>
        <taxon>Dikarya</taxon>
        <taxon>Ascomycota</taxon>
        <taxon>Pezizomycotina</taxon>
        <taxon>Dothideomycetes</taxon>
        <taxon>Pleosporomycetidae</taxon>
        <taxon>Pleosporales</taxon>
        <taxon>Massarineae</taxon>
        <taxon>Trematosphaeriaceae</taxon>
        <taxon>Trematosphaeria</taxon>
    </lineage>
</organism>
<dbReference type="AlphaFoldDB" id="A0A6A6IPW7"/>
<sequence length="183" mass="19454">MNMAQPHTGEVPEDMWICGECNGGNLIELTADQCPVCGHTKDHCCIGPGEQYPKRTGLFPGHPELNYSSSHIHTTPSPCIPSEGQCDINTLCRGGGPFINNADGIPDDVWICSECGGENRDWYDVCPLCNIGTRTAMRVRDSIPLTTLGGAGSAAEGSWVCNNCGTANSSLTPDFCPACGAYR</sequence>
<reference evidence="1" key="1">
    <citation type="journal article" date="2020" name="Stud. Mycol.">
        <title>101 Dothideomycetes genomes: a test case for predicting lifestyles and emergence of pathogens.</title>
        <authorList>
            <person name="Haridas S."/>
            <person name="Albert R."/>
            <person name="Binder M."/>
            <person name="Bloem J."/>
            <person name="Labutti K."/>
            <person name="Salamov A."/>
            <person name="Andreopoulos B."/>
            <person name="Baker S."/>
            <person name="Barry K."/>
            <person name="Bills G."/>
            <person name="Bluhm B."/>
            <person name="Cannon C."/>
            <person name="Castanera R."/>
            <person name="Culley D."/>
            <person name="Daum C."/>
            <person name="Ezra D."/>
            <person name="Gonzalez J."/>
            <person name="Henrissat B."/>
            <person name="Kuo A."/>
            <person name="Liang C."/>
            <person name="Lipzen A."/>
            <person name="Lutzoni F."/>
            <person name="Magnuson J."/>
            <person name="Mondo S."/>
            <person name="Nolan M."/>
            <person name="Ohm R."/>
            <person name="Pangilinan J."/>
            <person name="Park H.-J."/>
            <person name="Ramirez L."/>
            <person name="Alfaro M."/>
            <person name="Sun H."/>
            <person name="Tritt A."/>
            <person name="Yoshinaga Y."/>
            <person name="Zwiers L.-H."/>
            <person name="Turgeon B."/>
            <person name="Goodwin S."/>
            <person name="Spatafora J."/>
            <person name="Crous P."/>
            <person name="Grigoriev I."/>
        </authorList>
    </citation>
    <scope>NUCLEOTIDE SEQUENCE</scope>
    <source>
        <strain evidence="1">CBS 122368</strain>
    </source>
</reference>